<evidence type="ECO:0008006" key="6">
    <source>
        <dbReference type="Google" id="ProtNLM"/>
    </source>
</evidence>
<dbReference type="PANTHER" id="PTHR42970">
    <property type="entry name" value="PECTATE LYASE C-RELATED"/>
    <property type="match status" value="1"/>
</dbReference>
<accession>A0ABU6CZN6</accession>
<keyword evidence="2" id="KW-0325">Glycoprotein</keyword>
<name>A0ABU6CZN6_9GAMM</name>
<comment type="caution">
    <text evidence="4">The sequence shown here is derived from an EMBL/GenBank/DDBJ whole genome shotgun (WGS) entry which is preliminary data.</text>
</comment>
<keyword evidence="5" id="KW-1185">Reference proteome</keyword>
<evidence type="ECO:0000256" key="2">
    <source>
        <dbReference type="ARBA" id="ARBA00023180"/>
    </source>
</evidence>
<evidence type="ECO:0000256" key="3">
    <source>
        <dbReference type="SAM" id="MobiDB-lite"/>
    </source>
</evidence>
<feature type="region of interest" description="Disordered" evidence="3">
    <location>
        <begin position="407"/>
        <end position="443"/>
    </location>
</feature>
<evidence type="ECO:0000313" key="5">
    <source>
        <dbReference type="Proteomes" id="UP001308005"/>
    </source>
</evidence>
<sequence length="461" mass="49649">MLRTLLLYFICITYAHALPVFPGAEGFGSLTSGGRGGTVCKVTSLEDTGEGSLRSCVEKTGPRIIVFATGGVIRLESNLTIDHPYVSIFGQTAPGDGVMITGVPDIKREPFTVASHDVLIQHVRFRAGAADKPNCCRDALTIAGAEGKTDGAQTYNVVLDHCSFSWGTDEIVSSWYDAHDITISNSVIGPSLYNGSNDEGPGSRGILLGSEGSHSISLHHNLLVHSEERNPGVKTDTGVVDVVNNLVYDWGYNGAEIMGDIGNPQVNLVHNLYIMGSSSNRKMSEIVARNSSKGYKLFLEENLSIRDPEQPEPLPIDASLSGWPTDAWESNLRFPAPAITTYKAQTLPAKLLPTVGATLPKRDSVDTKAIQDTRQYSGDIPQCVTATDKGWGHGCKRNAGGWPHYAKGAPDADQDNDGIPDAWERKNGLNPAKPDATEDKNANGYSNIEEWVFSLTPVDKP</sequence>
<dbReference type="Gene3D" id="2.160.20.10">
    <property type="entry name" value="Single-stranded right-handed beta-helix, Pectin lyase-like"/>
    <property type="match status" value="1"/>
</dbReference>
<keyword evidence="1" id="KW-0479">Metal-binding</keyword>
<dbReference type="PANTHER" id="PTHR42970:SF1">
    <property type="entry name" value="PECTATE LYASE C-RELATED"/>
    <property type="match status" value="1"/>
</dbReference>
<dbReference type="EMBL" id="JAYMYJ010000129">
    <property type="protein sequence ID" value="MEB4592299.1"/>
    <property type="molecule type" value="Genomic_DNA"/>
</dbReference>
<dbReference type="RefSeq" id="WP_324696511.1">
    <property type="nucleotide sequence ID" value="NZ_JAYMYJ010000129.1"/>
</dbReference>
<organism evidence="4 5">
    <name type="scientific">Candidatus Thiothrix phosphatis</name>
    <dbReference type="NCBI Taxonomy" id="3112415"/>
    <lineage>
        <taxon>Bacteria</taxon>
        <taxon>Pseudomonadati</taxon>
        <taxon>Pseudomonadota</taxon>
        <taxon>Gammaproteobacteria</taxon>
        <taxon>Thiotrichales</taxon>
        <taxon>Thiotrichaceae</taxon>
        <taxon>Thiothrix</taxon>
    </lineage>
</organism>
<dbReference type="InterPro" id="IPR011050">
    <property type="entry name" value="Pectin_lyase_fold/virulence"/>
</dbReference>
<dbReference type="InterPro" id="IPR012334">
    <property type="entry name" value="Pectin_lyas_fold"/>
</dbReference>
<gene>
    <name evidence="4" type="ORF">VSS37_15030</name>
</gene>
<protein>
    <recommendedName>
        <fullName evidence="6">Pectate lyase</fullName>
    </recommendedName>
</protein>
<evidence type="ECO:0000313" key="4">
    <source>
        <dbReference type="EMBL" id="MEB4592299.1"/>
    </source>
</evidence>
<evidence type="ECO:0000256" key="1">
    <source>
        <dbReference type="ARBA" id="ARBA00022723"/>
    </source>
</evidence>
<dbReference type="InterPro" id="IPR052063">
    <property type="entry name" value="Polysaccharide_Lyase_1"/>
</dbReference>
<dbReference type="SUPFAM" id="SSF51126">
    <property type="entry name" value="Pectin lyase-like"/>
    <property type="match status" value="1"/>
</dbReference>
<reference evidence="5" key="1">
    <citation type="submission" date="2023-07" db="EMBL/GenBank/DDBJ databases">
        <title>The carbon used by Thiothrix.</title>
        <authorList>
            <person name="Chen L."/>
        </authorList>
    </citation>
    <scope>NUCLEOTIDE SEQUENCE [LARGE SCALE GENOMIC DNA]</scope>
</reference>
<proteinExistence type="predicted"/>
<dbReference type="Proteomes" id="UP001308005">
    <property type="component" value="Unassembled WGS sequence"/>
</dbReference>